<feature type="signal peptide" evidence="1">
    <location>
        <begin position="1"/>
        <end position="27"/>
    </location>
</feature>
<keyword evidence="1" id="KW-0732">Signal</keyword>
<dbReference type="Gene3D" id="3.40.190.100">
    <property type="entry name" value="Glycine betaine-binding periplasmic protein, domain 2"/>
    <property type="match status" value="1"/>
</dbReference>
<reference evidence="3 4" key="1">
    <citation type="submission" date="2019-11" db="EMBL/GenBank/DDBJ databases">
        <authorList>
            <person name="Zheng R.K."/>
            <person name="Sun C.M."/>
        </authorList>
    </citation>
    <scope>NUCLEOTIDE SEQUENCE [LARGE SCALE GENOMIC DNA]</scope>
    <source>
        <strain evidence="3 4">SRB007</strain>
    </source>
</reference>
<feature type="chain" id="PRO_5026232207" evidence="1">
    <location>
        <begin position="28"/>
        <end position="317"/>
    </location>
</feature>
<evidence type="ECO:0000256" key="1">
    <source>
        <dbReference type="SAM" id="SignalP"/>
    </source>
</evidence>
<name>A0A6I6JHC1_9BACT</name>
<proteinExistence type="predicted"/>
<dbReference type="CDD" id="cd13640">
    <property type="entry name" value="PBP2_ChoX"/>
    <property type="match status" value="1"/>
</dbReference>
<protein>
    <submittedName>
        <fullName evidence="3">Glycine/betaine ABC transporter substrate-binding protein</fullName>
    </submittedName>
</protein>
<dbReference type="GO" id="GO:0042597">
    <property type="term" value="C:periplasmic space"/>
    <property type="evidence" value="ECO:0007669"/>
    <property type="project" value="InterPro"/>
</dbReference>
<dbReference type="Proteomes" id="UP000428328">
    <property type="component" value="Chromosome"/>
</dbReference>
<dbReference type="GO" id="GO:0033265">
    <property type="term" value="F:choline binding"/>
    <property type="evidence" value="ECO:0007669"/>
    <property type="project" value="InterPro"/>
</dbReference>
<dbReference type="InterPro" id="IPR007210">
    <property type="entry name" value="ABC_Gly_betaine_transp_sub-bd"/>
</dbReference>
<accession>A0A6I6JHC1</accession>
<feature type="domain" description="ABC-type glycine betaine transport system substrate-binding" evidence="2">
    <location>
        <begin position="29"/>
        <end position="272"/>
    </location>
</feature>
<evidence type="ECO:0000313" key="4">
    <source>
        <dbReference type="Proteomes" id="UP000428328"/>
    </source>
</evidence>
<dbReference type="InterPro" id="IPR017783">
    <property type="entry name" value="ABC_choline_sub-bd"/>
</dbReference>
<dbReference type="GO" id="GO:0043190">
    <property type="term" value="C:ATP-binding cassette (ABC) transporter complex"/>
    <property type="evidence" value="ECO:0007669"/>
    <property type="project" value="InterPro"/>
</dbReference>
<organism evidence="3 4">
    <name type="scientific">Pseudodesulfovibrio cashew</name>
    <dbReference type="NCBI Taxonomy" id="2678688"/>
    <lineage>
        <taxon>Bacteria</taxon>
        <taxon>Pseudomonadati</taxon>
        <taxon>Thermodesulfobacteriota</taxon>
        <taxon>Desulfovibrionia</taxon>
        <taxon>Desulfovibrionales</taxon>
        <taxon>Desulfovibrionaceae</taxon>
    </lineage>
</organism>
<dbReference type="EMBL" id="CP046400">
    <property type="protein sequence ID" value="QGY40418.1"/>
    <property type="molecule type" value="Genomic_DNA"/>
</dbReference>
<dbReference type="GO" id="GO:0022857">
    <property type="term" value="F:transmembrane transporter activity"/>
    <property type="evidence" value="ECO:0007669"/>
    <property type="project" value="InterPro"/>
</dbReference>
<dbReference type="AlphaFoldDB" id="A0A6I6JHC1"/>
<keyword evidence="4" id="KW-1185">Reference proteome</keyword>
<gene>
    <name evidence="3" type="ORF">GM415_09860</name>
</gene>
<dbReference type="KEGG" id="psel:GM415_09860"/>
<dbReference type="RefSeq" id="WP_158947708.1">
    <property type="nucleotide sequence ID" value="NZ_CP046400.1"/>
</dbReference>
<dbReference type="GO" id="GO:0015871">
    <property type="term" value="P:choline transport"/>
    <property type="evidence" value="ECO:0007669"/>
    <property type="project" value="InterPro"/>
</dbReference>
<sequence length="317" mass="34730">MSSGLRRTLFAVLAIATIFCSTLTAQAADKITVASVSWTGVTIKSEIAVSVLKSLGYKAENKVFSVPITYTALSTGDADVFFGNWMPSMANIANKFFESGKVIKYVANMPGAKYTLAVPTFCAEAGLKDFSDIAKFGDKLDWKIYGIEPGNDGNMIIQDMIDKNMFGLGKFKLVASSEVAMLSEVQAYAKNHKWIVFLGWAPHSMNERIDMTYLTGSTDETFGGNNGTATVWTNIRKGLEQDNPNVAKLFKNMQFPVSMMNQIMTTVHKDKSIGFTKAGLLWLKANPEMYEKWLDGVTTADSKPGAAAFKAYLDSKV</sequence>
<dbReference type="SUPFAM" id="SSF53850">
    <property type="entry name" value="Periplasmic binding protein-like II"/>
    <property type="match status" value="1"/>
</dbReference>
<dbReference type="Gene3D" id="3.40.190.10">
    <property type="entry name" value="Periplasmic binding protein-like II"/>
    <property type="match status" value="1"/>
</dbReference>
<evidence type="ECO:0000313" key="3">
    <source>
        <dbReference type="EMBL" id="QGY40418.1"/>
    </source>
</evidence>
<evidence type="ECO:0000259" key="2">
    <source>
        <dbReference type="Pfam" id="PF04069"/>
    </source>
</evidence>
<dbReference type="Pfam" id="PF04069">
    <property type="entry name" value="OpuAC"/>
    <property type="match status" value="1"/>
</dbReference>